<evidence type="ECO:0000313" key="2">
    <source>
        <dbReference type="EMBL" id="GIY50064.1"/>
    </source>
</evidence>
<evidence type="ECO:0000313" key="3">
    <source>
        <dbReference type="Proteomes" id="UP001054837"/>
    </source>
</evidence>
<keyword evidence="3" id="KW-1185">Reference proteome</keyword>
<sequence>MWFLAVIAFGILNGVLGVNETCIKNLGYSCENYHAMPMDIPSTVTELEDACS</sequence>
<protein>
    <submittedName>
        <fullName evidence="2">Uncharacterized protein</fullName>
    </submittedName>
</protein>
<accession>A0AAV4TXZ1</accession>
<organism evidence="2 3">
    <name type="scientific">Caerostris darwini</name>
    <dbReference type="NCBI Taxonomy" id="1538125"/>
    <lineage>
        <taxon>Eukaryota</taxon>
        <taxon>Metazoa</taxon>
        <taxon>Ecdysozoa</taxon>
        <taxon>Arthropoda</taxon>
        <taxon>Chelicerata</taxon>
        <taxon>Arachnida</taxon>
        <taxon>Araneae</taxon>
        <taxon>Araneomorphae</taxon>
        <taxon>Entelegynae</taxon>
        <taxon>Araneoidea</taxon>
        <taxon>Araneidae</taxon>
        <taxon>Caerostris</taxon>
    </lineage>
</organism>
<gene>
    <name evidence="2" type="ORF">CDAR_620021</name>
</gene>
<keyword evidence="1" id="KW-0732">Signal</keyword>
<dbReference type="Proteomes" id="UP001054837">
    <property type="component" value="Unassembled WGS sequence"/>
</dbReference>
<dbReference type="AlphaFoldDB" id="A0AAV4TXZ1"/>
<reference evidence="2 3" key="1">
    <citation type="submission" date="2021-06" db="EMBL/GenBank/DDBJ databases">
        <title>Caerostris darwini draft genome.</title>
        <authorList>
            <person name="Kono N."/>
            <person name="Arakawa K."/>
        </authorList>
    </citation>
    <scope>NUCLEOTIDE SEQUENCE [LARGE SCALE GENOMIC DNA]</scope>
</reference>
<dbReference type="EMBL" id="BPLQ01010338">
    <property type="protein sequence ID" value="GIY50064.1"/>
    <property type="molecule type" value="Genomic_DNA"/>
</dbReference>
<evidence type="ECO:0000256" key="1">
    <source>
        <dbReference type="SAM" id="SignalP"/>
    </source>
</evidence>
<feature type="signal peptide" evidence="1">
    <location>
        <begin position="1"/>
        <end position="17"/>
    </location>
</feature>
<feature type="chain" id="PRO_5043641004" evidence="1">
    <location>
        <begin position="18"/>
        <end position="52"/>
    </location>
</feature>
<name>A0AAV4TXZ1_9ARAC</name>
<comment type="caution">
    <text evidence="2">The sequence shown here is derived from an EMBL/GenBank/DDBJ whole genome shotgun (WGS) entry which is preliminary data.</text>
</comment>
<proteinExistence type="predicted"/>
<feature type="non-terminal residue" evidence="2">
    <location>
        <position position="52"/>
    </location>
</feature>